<dbReference type="EMBL" id="PDUD01000038">
    <property type="protein sequence ID" value="PHN02603.1"/>
    <property type="molecule type" value="Genomic_DNA"/>
</dbReference>
<evidence type="ECO:0000313" key="5">
    <source>
        <dbReference type="Proteomes" id="UP000223913"/>
    </source>
</evidence>
<evidence type="ECO:0000259" key="3">
    <source>
        <dbReference type="Pfam" id="PF01979"/>
    </source>
</evidence>
<dbReference type="InterPro" id="IPR051781">
    <property type="entry name" value="Metallo-dep_Hydrolase"/>
</dbReference>
<keyword evidence="4" id="KW-0378">Hydrolase</keyword>
<comment type="caution">
    <text evidence="4">The sequence shown here is derived from an EMBL/GenBank/DDBJ whole genome shotgun (WGS) entry which is preliminary data.</text>
</comment>
<gene>
    <name evidence="4" type="ORF">CRP01_30880</name>
</gene>
<feature type="domain" description="Amidohydrolase-related" evidence="3">
    <location>
        <begin position="336"/>
        <end position="419"/>
    </location>
</feature>
<protein>
    <submittedName>
        <fullName evidence="4">Amidohydrolase</fullName>
    </submittedName>
</protein>
<dbReference type="Gene3D" id="3.20.20.140">
    <property type="entry name" value="Metal-dependent hydrolases"/>
    <property type="match status" value="2"/>
</dbReference>
<proteinExistence type="predicted"/>
<evidence type="ECO:0000256" key="1">
    <source>
        <dbReference type="SAM" id="Coils"/>
    </source>
</evidence>
<dbReference type="InterPro" id="IPR011059">
    <property type="entry name" value="Metal-dep_hydrolase_composite"/>
</dbReference>
<dbReference type="InterPro" id="IPR032466">
    <property type="entry name" value="Metal_Hydrolase"/>
</dbReference>
<evidence type="ECO:0000256" key="2">
    <source>
        <dbReference type="SAM" id="SignalP"/>
    </source>
</evidence>
<feature type="signal peptide" evidence="2">
    <location>
        <begin position="1"/>
        <end position="20"/>
    </location>
</feature>
<name>A0A2D0N4A8_FLAN2</name>
<reference evidence="4 5" key="1">
    <citation type="submission" date="2017-10" db="EMBL/GenBank/DDBJ databases">
        <title>The draft genome sequence of Lewinella nigricans NBRC 102662.</title>
        <authorList>
            <person name="Wang K."/>
        </authorList>
    </citation>
    <scope>NUCLEOTIDE SEQUENCE [LARGE SCALE GENOMIC DNA]</scope>
    <source>
        <strain evidence="4 5">NBRC 102662</strain>
    </source>
</reference>
<dbReference type="OrthoDB" id="9802793at2"/>
<feature type="chain" id="PRO_5013130251" evidence="2">
    <location>
        <begin position="21"/>
        <end position="1006"/>
    </location>
</feature>
<dbReference type="GO" id="GO:0016810">
    <property type="term" value="F:hydrolase activity, acting on carbon-nitrogen (but not peptide) bonds"/>
    <property type="evidence" value="ECO:0007669"/>
    <property type="project" value="InterPro"/>
</dbReference>
<dbReference type="Gene3D" id="2.30.40.10">
    <property type="entry name" value="Urease, subunit C, domain 1"/>
    <property type="match status" value="2"/>
</dbReference>
<dbReference type="SUPFAM" id="SSF51338">
    <property type="entry name" value="Composite domain of metallo-dependent hydrolases"/>
    <property type="match status" value="2"/>
</dbReference>
<dbReference type="RefSeq" id="WP_099153932.1">
    <property type="nucleotide sequence ID" value="NZ_PDUD01000038.1"/>
</dbReference>
<dbReference type="PANTHER" id="PTHR43135:SF3">
    <property type="entry name" value="ALPHA-D-RIBOSE 1-METHYLPHOSPHONATE 5-TRIPHOSPHATE DIPHOSPHATASE"/>
    <property type="match status" value="1"/>
</dbReference>
<feature type="coiled-coil region" evidence="1">
    <location>
        <begin position="953"/>
        <end position="980"/>
    </location>
</feature>
<feature type="domain" description="Amidohydrolase-related" evidence="3">
    <location>
        <begin position="859"/>
        <end position="942"/>
    </location>
</feature>
<dbReference type="SUPFAM" id="SSF51556">
    <property type="entry name" value="Metallo-dependent hydrolases"/>
    <property type="match status" value="2"/>
</dbReference>
<dbReference type="Pfam" id="PF01979">
    <property type="entry name" value="Amidohydro_1"/>
    <property type="match status" value="2"/>
</dbReference>
<accession>A0A2D0N4A8</accession>
<keyword evidence="1" id="KW-0175">Coiled coil</keyword>
<dbReference type="AlphaFoldDB" id="A0A2D0N4A8"/>
<dbReference type="InterPro" id="IPR006680">
    <property type="entry name" value="Amidohydro-rel"/>
</dbReference>
<evidence type="ECO:0000313" key="4">
    <source>
        <dbReference type="EMBL" id="PHN02603.1"/>
    </source>
</evidence>
<keyword evidence="2" id="KW-0732">Signal</keyword>
<organism evidence="4 5">
    <name type="scientific">Flavilitoribacter nigricans (strain ATCC 23147 / DSM 23189 / NBRC 102662 / NCIMB 1420 / SS-2)</name>
    <name type="common">Lewinella nigricans</name>
    <dbReference type="NCBI Taxonomy" id="1122177"/>
    <lineage>
        <taxon>Bacteria</taxon>
        <taxon>Pseudomonadati</taxon>
        <taxon>Bacteroidota</taxon>
        <taxon>Saprospiria</taxon>
        <taxon>Saprospirales</taxon>
        <taxon>Lewinellaceae</taxon>
        <taxon>Flavilitoribacter</taxon>
    </lineage>
</organism>
<sequence length="1006" mass="111009">MKKLTLLLLYLVGMSGLLQAQETFPVNDVQDVRSKAYAFTNATVFTSSDTKVEGATLLIRNGKIEGVGKGLSVPQGYTTVDLGGKFIYPSFIDMYTNYGMPEAERSRGGGFGGAEQIQSNTAGAYNGNEAIKSEFNAAEVFTVNDRDAKGWRDLGFGSVLSFRSDGLARGTSTLVTLADNTPNQVVLDPKTAAHYSFNKGSSRQNYPSSAMGYISLLKQTYLDAEWYGSFAVQPFTDLSLQAWNNTQSMPQIFEANNWVNILRADKLGDEFGVQYIMRSGGDSYQRLDEVKATGASLIVPLNFPDAYNVDDPIDAYKVSLENMKHWELAPANLSYLEKAGIDFALTVDGLSKKSDFWSNLRKAIDYGLSEDAALKALTEVPAKLMGVADMVGSLKEGMVANFIITSGNVFDEDATIYENWIQGKPYKLNDMVAPDLSGQYVLALGGDSYDLEISGKPGRPQAKIVVNDTTDVKVNLSLDEEMVSLSFNPDPKDKEGGMISLSGWIQDKSLAGTGQMSNGAWVDWSANYADPLEAKGERGGRGGSDKAPELGEVIYPFVAYGNKEVPQQENILIKNATVWTMEEAGMLENTDVLLENGKITQIGKNLAARGARVIDGTGKHLSPGIIDEHSHIGASSINDRATNSSMVRIGDVVDSEDQEIYRALSGGVTAIQILHGSANPIGGQSALIKLRWGHAPESMKIDNADGFIKFALGENVKRSRSDNSIRYPQTRMGVEQVYVDAFQSARDYEKKWKTYNALSASAKAKAEKPRKDLAMETMLEILNKERFITCHSYVQSEINMLMKVAEQFDFRINTFTHILEGYKVADKMAEHGVGASTFSDWWAYKWEVRYAIPYNSTIMMREGVVTAVNSDNASLMRRLNQEAAKAVKYGDLDPYEAFKMATINPATLLHLDDRMGSIKVGKDADVVLWSDNPLSIYAQAEKTIVDGTVFYDMEKDQEMKKEIREERARLVQKMRDAKSKGGSTRPARATYRHHWECDDVHVYEGN</sequence>
<dbReference type="Proteomes" id="UP000223913">
    <property type="component" value="Unassembled WGS sequence"/>
</dbReference>
<keyword evidence="5" id="KW-1185">Reference proteome</keyword>
<dbReference type="PANTHER" id="PTHR43135">
    <property type="entry name" value="ALPHA-D-RIBOSE 1-METHYLPHOSPHONATE 5-TRIPHOSPHATE DIPHOSPHATASE"/>
    <property type="match status" value="1"/>
</dbReference>